<evidence type="ECO:0000313" key="3">
    <source>
        <dbReference type="EMBL" id="BAM05956.1"/>
    </source>
</evidence>
<dbReference type="STRING" id="1162668.LFE_0234"/>
<sequence length="270" mass="29855">MNILSGGEKLDPRGQMEKSSKLKKRYVILGLIGSLIVRLIWITNKKTFIGFQDYWSKTADGNGVLVTFWHNQGLLMPLAWKGLRGRSRIIVSRSKDGDLIAGLLRIFGILCVRGSSTRGGKEALSDILIAGSDPGMTLVVTPDGPKGPAGIVKEGVSYLALKTGRPLYCLSVSYTRVHMFKSWDGFLLPWPFGRSFFVCRGPIFLSGGVDKFARKRVGEQIQWHLDRVNEYSRALSLGHVDIRTVEKRLQEICPFDESVVVSGGADLPDS</sequence>
<dbReference type="AlphaFoldDB" id="I0IL07"/>
<evidence type="ECO:0000313" key="4">
    <source>
        <dbReference type="Proteomes" id="UP000007382"/>
    </source>
</evidence>
<reference evidence="3 4" key="1">
    <citation type="journal article" date="2012" name="J. Bacteriol.">
        <title>Complete Genome Sequence of Leptospirillum ferrooxidans Strain C2-3, Isolated from a Fresh Volcanic Ash Deposit on the Island of Miyake, Japan.</title>
        <authorList>
            <person name="Fujimura R."/>
            <person name="Sato Y."/>
            <person name="Nishizawa T."/>
            <person name="Oshima K."/>
            <person name="Kim S.-W."/>
            <person name="Hattori M."/>
            <person name="Kamijo T."/>
            <person name="Ohta H."/>
        </authorList>
    </citation>
    <scope>NUCLEOTIDE SEQUENCE [LARGE SCALE GENOMIC DNA]</scope>
    <source>
        <strain evidence="3 4">C2-3</strain>
    </source>
</reference>
<protein>
    <recommendedName>
        <fullName evidence="2">DUF374 domain-containing protein</fullName>
    </recommendedName>
</protein>
<evidence type="ECO:0000259" key="2">
    <source>
        <dbReference type="Pfam" id="PF04028"/>
    </source>
</evidence>
<keyword evidence="1" id="KW-1133">Transmembrane helix</keyword>
<proteinExistence type="predicted"/>
<dbReference type="Proteomes" id="UP000007382">
    <property type="component" value="Chromosome"/>
</dbReference>
<name>I0IL07_LEPFC</name>
<dbReference type="HOGENOM" id="CLU_086327_1_0_0"/>
<dbReference type="eggNOG" id="COG2121">
    <property type="taxonomic scope" value="Bacteria"/>
</dbReference>
<keyword evidence="1" id="KW-0812">Transmembrane</keyword>
<reference evidence="4" key="2">
    <citation type="submission" date="2012-03" db="EMBL/GenBank/DDBJ databases">
        <title>The complete genome sequence of the pioneer microbe on fresh volcanic deposit, Leptospirillum ferrooxidans strain C2-3.</title>
        <authorList>
            <person name="Fujimura R."/>
            <person name="Sato Y."/>
            <person name="Nishizawa T."/>
            <person name="Nanba K."/>
            <person name="Oshima K."/>
            <person name="Hattori M."/>
            <person name="Kamijo T."/>
            <person name="Ohta H."/>
        </authorList>
    </citation>
    <scope>NUCLEOTIDE SEQUENCE [LARGE SCALE GENOMIC DNA]</scope>
    <source>
        <strain evidence="4">C2-3</strain>
    </source>
</reference>
<feature type="transmembrane region" description="Helical" evidence="1">
    <location>
        <begin position="26"/>
        <end position="43"/>
    </location>
</feature>
<dbReference type="Pfam" id="PF04028">
    <property type="entry name" value="DUF374"/>
    <property type="match status" value="1"/>
</dbReference>
<accession>I0IL07</accession>
<dbReference type="PATRIC" id="fig|1162668.3.peg.271"/>
<dbReference type="KEGG" id="lfc:LFE_0234"/>
<keyword evidence="1" id="KW-0472">Membrane</keyword>
<organism evidence="3 4">
    <name type="scientific">Leptospirillum ferrooxidans (strain C2-3)</name>
    <dbReference type="NCBI Taxonomy" id="1162668"/>
    <lineage>
        <taxon>Bacteria</taxon>
        <taxon>Pseudomonadati</taxon>
        <taxon>Nitrospirota</taxon>
        <taxon>Nitrospiria</taxon>
        <taxon>Nitrospirales</taxon>
        <taxon>Nitrospiraceae</taxon>
        <taxon>Leptospirillum</taxon>
    </lineage>
</organism>
<evidence type="ECO:0000256" key="1">
    <source>
        <dbReference type="SAM" id="Phobius"/>
    </source>
</evidence>
<dbReference type="EMBL" id="AP012342">
    <property type="protein sequence ID" value="BAM05956.1"/>
    <property type="molecule type" value="Genomic_DNA"/>
</dbReference>
<keyword evidence="4" id="KW-1185">Reference proteome</keyword>
<feature type="domain" description="DUF374" evidence="2">
    <location>
        <begin position="86"/>
        <end position="149"/>
    </location>
</feature>
<gene>
    <name evidence="3" type="ordered locus">LFE_0234</name>
</gene>
<dbReference type="InterPro" id="IPR007172">
    <property type="entry name" value="DUF374"/>
</dbReference>
<dbReference type="CDD" id="cd07983">
    <property type="entry name" value="LPLAT_DUF374-like"/>
    <property type="match status" value="1"/>
</dbReference>